<name>A0A838XPR1_9ACTN</name>
<dbReference type="InterPro" id="IPR051531">
    <property type="entry name" value="N-acetyltransferase"/>
</dbReference>
<dbReference type="SUPFAM" id="SSF55729">
    <property type="entry name" value="Acyl-CoA N-acyltransferases (Nat)"/>
    <property type="match status" value="1"/>
</dbReference>
<dbReference type="Gene3D" id="3.40.630.30">
    <property type="match status" value="1"/>
</dbReference>
<proteinExistence type="predicted"/>
<evidence type="ECO:0000259" key="1">
    <source>
        <dbReference type="PROSITE" id="PS51186"/>
    </source>
</evidence>
<keyword evidence="2" id="KW-0808">Transferase</keyword>
<evidence type="ECO:0000313" key="2">
    <source>
        <dbReference type="EMBL" id="MBA4609004.1"/>
    </source>
</evidence>
<dbReference type="GO" id="GO:0016747">
    <property type="term" value="F:acyltransferase activity, transferring groups other than amino-acyl groups"/>
    <property type="evidence" value="ECO:0007669"/>
    <property type="project" value="InterPro"/>
</dbReference>
<dbReference type="RefSeq" id="WP_181755740.1">
    <property type="nucleotide sequence ID" value="NZ_JACEOG010000001.1"/>
</dbReference>
<gene>
    <name evidence="2" type="ORF">H1W00_11000</name>
</gene>
<feature type="domain" description="N-acetyltransferase" evidence="1">
    <location>
        <begin position="27"/>
        <end position="187"/>
    </location>
</feature>
<sequence>MTGDLTSVEATWADPGSSPREVGLVRIPLRVLDALARGDGESAERLAELELGPYVTGPDCLWLWEIRSAQLLASPDDHAWVTRLIVDGRSGDVVGVAGFHGAPDQRGMVEIGYRIDPARRRRGYARSALQVMLTIANAHPGVHVVRATVTPDNLASRALLDQYGFREVGEQWDDVDGLETIFERPAG</sequence>
<dbReference type="Pfam" id="PF13302">
    <property type="entry name" value="Acetyltransf_3"/>
    <property type="match status" value="1"/>
</dbReference>
<comment type="caution">
    <text evidence="2">The sequence shown here is derived from an EMBL/GenBank/DDBJ whole genome shotgun (WGS) entry which is preliminary data.</text>
</comment>
<keyword evidence="3" id="KW-1185">Reference proteome</keyword>
<organism evidence="2 3">
    <name type="scientific">Aeromicrobium phoceense</name>
    <dbReference type="NCBI Taxonomy" id="2754045"/>
    <lineage>
        <taxon>Bacteria</taxon>
        <taxon>Bacillati</taxon>
        <taxon>Actinomycetota</taxon>
        <taxon>Actinomycetes</taxon>
        <taxon>Propionibacteriales</taxon>
        <taxon>Nocardioidaceae</taxon>
        <taxon>Aeromicrobium</taxon>
    </lineage>
</organism>
<accession>A0A838XPR1</accession>
<dbReference type="EMBL" id="JACEOG010000001">
    <property type="protein sequence ID" value="MBA4609004.1"/>
    <property type="molecule type" value="Genomic_DNA"/>
</dbReference>
<dbReference type="PANTHER" id="PTHR43792">
    <property type="entry name" value="GNAT FAMILY, PUTATIVE (AFU_ORTHOLOGUE AFUA_3G00765)-RELATED-RELATED"/>
    <property type="match status" value="1"/>
</dbReference>
<protein>
    <submittedName>
        <fullName evidence="2">GNAT family N-acetyltransferase</fullName>
    </submittedName>
</protein>
<dbReference type="PANTHER" id="PTHR43792:SF13">
    <property type="entry name" value="ACETYLTRANSFERASE"/>
    <property type="match status" value="1"/>
</dbReference>
<dbReference type="InterPro" id="IPR016181">
    <property type="entry name" value="Acyl_CoA_acyltransferase"/>
</dbReference>
<reference evidence="2 3" key="1">
    <citation type="submission" date="2020-07" db="EMBL/GenBank/DDBJ databases">
        <title>Draft genome and description of Aeromicrobium phoceense strain Marseille-Q0843 isolated from healthy skin swab.</title>
        <authorList>
            <person name="Boxberger M."/>
            <person name="La Scola B."/>
        </authorList>
    </citation>
    <scope>NUCLEOTIDE SEQUENCE [LARGE SCALE GENOMIC DNA]</scope>
    <source>
        <strain evidence="2 3">Marseille-Q0843</strain>
    </source>
</reference>
<evidence type="ECO:0000313" key="3">
    <source>
        <dbReference type="Proteomes" id="UP000550354"/>
    </source>
</evidence>
<dbReference type="CDD" id="cd04301">
    <property type="entry name" value="NAT_SF"/>
    <property type="match status" value="1"/>
</dbReference>
<dbReference type="Proteomes" id="UP000550354">
    <property type="component" value="Unassembled WGS sequence"/>
</dbReference>
<dbReference type="PROSITE" id="PS51186">
    <property type="entry name" value="GNAT"/>
    <property type="match status" value="1"/>
</dbReference>
<dbReference type="InterPro" id="IPR000182">
    <property type="entry name" value="GNAT_dom"/>
</dbReference>
<dbReference type="AlphaFoldDB" id="A0A838XPR1"/>